<dbReference type="EMBL" id="JAKLTN010000002">
    <property type="protein sequence ID" value="MCG2578240.1"/>
    <property type="molecule type" value="Genomic_DNA"/>
</dbReference>
<evidence type="ECO:0000256" key="7">
    <source>
        <dbReference type="SAM" id="MobiDB-lite"/>
    </source>
</evidence>
<dbReference type="Proteomes" id="UP001165384">
    <property type="component" value="Unassembled WGS sequence"/>
</dbReference>
<gene>
    <name evidence="9" type="primary">hflK</name>
    <name evidence="9" type="ORF">LZ012_14695</name>
</gene>
<dbReference type="SMART" id="SM00244">
    <property type="entry name" value="PHB"/>
    <property type="match status" value="1"/>
</dbReference>
<evidence type="ECO:0000313" key="10">
    <source>
        <dbReference type="Proteomes" id="UP001165384"/>
    </source>
</evidence>
<evidence type="ECO:0000256" key="2">
    <source>
        <dbReference type="ARBA" id="ARBA00006971"/>
    </source>
</evidence>
<dbReference type="Pfam" id="PF01145">
    <property type="entry name" value="Band_7"/>
    <property type="match status" value="1"/>
</dbReference>
<proteinExistence type="inferred from homology"/>
<dbReference type="InterPro" id="IPR010201">
    <property type="entry name" value="HflK"/>
</dbReference>
<sequence length="438" mass="47645">MSLNDPQWGNRGGDDGDKPGSNGPRRPNDGPPDLEDLWRDFNRRLNGMFGNKRGGGGGGNGSGDGPRMPQIDFNPRFLGGGIGLLLGLAAIVWLASGFYIVDASQRGLVLQFGSFKEATEPGLRWRLPYPIQSHELVNLTGVRTIEIGYRGSERNKVLKEALMLTDDENIVNIQFAVQYVLKDPVDYLFNNRSTDEAVMGAAETAVREIVGKSKMDYVLYEGREQIATQAAKLMQDILDRYQSGILISKVTMQNAQPPEQVQAAFDDAVKAGQDRERQKNEGQAYANDVIPKAKGTAARLLQEADGYKQRVISTAEGDASRFKQVVTEYAKAPEVTRQRMYLDTMQQIFANTSKVLVDAKGQGNLLYLPLDKLMQATAAATAAQAAPEASVAPSTARPSAPLSSDAPPQMENAPKVGGGSYSSTSRDGSLRSRDREGR</sequence>
<dbReference type="PANTHER" id="PTHR43327">
    <property type="entry name" value="STOMATIN-LIKE PROTEIN 2, MITOCHONDRIAL"/>
    <property type="match status" value="1"/>
</dbReference>
<dbReference type="PANTHER" id="PTHR43327:SF2">
    <property type="entry name" value="MODULATOR OF FTSH PROTEASE HFLK"/>
    <property type="match status" value="1"/>
</dbReference>
<feature type="region of interest" description="Disordered" evidence="7">
    <location>
        <begin position="1"/>
        <end position="37"/>
    </location>
</feature>
<dbReference type="Gene3D" id="3.30.479.30">
    <property type="entry name" value="Band 7 domain"/>
    <property type="match status" value="1"/>
</dbReference>
<dbReference type="InterPro" id="IPR020980">
    <property type="entry name" value="Membrane_HflK_N"/>
</dbReference>
<evidence type="ECO:0000256" key="1">
    <source>
        <dbReference type="ARBA" id="ARBA00004167"/>
    </source>
</evidence>
<comment type="similarity">
    <text evidence="2 6">Belongs to the band 7/mec-2 family. HflK subfamily.</text>
</comment>
<comment type="function">
    <text evidence="6">HflC and HflK could encode or regulate a protease.</text>
</comment>
<evidence type="ECO:0000256" key="6">
    <source>
        <dbReference type="RuleBase" id="RU364113"/>
    </source>
</evidence>
<protein>
    <recommendedName>
        <fullName evidence="6">Protein HflK</fullName>
    </recommendedName>
</protein>
<keyword evidence="9" id="KW-0378">Hydrolase</keyword>
<comment type="subunit">
    <text evidence="6">HflC and HflK may interact to form a multimeric complex.</text>
</comment>
<dbReference type="GO" id="GO:0008233">
    <property type="term" value="F:peptidase activity"/>
    <property type="evidence" value="ECO:0007669"/>
    <property type="project" value="UniProtKB-KW"/>
</dbReference>
<name>A0ABS9K580_9RHOO</name>
<feature type="region of interest" description="Disordered" evidence="7">
    <location>
        <begin position="49"/>
        <end position="68"/>
    </location>
</feature>
<dbReference type="SUPFAM" id="SSF117892">
    <property type="entry name" value="Band 7/SPFH domain"/>
    <property type="match status" value="1"/>
</dbReference>
<dbReference type="NCBIfam" id="TIGR01933">
    <property type="entry name" value="hflK"/>
    <property type="match status" value="1"/>
</dbReference>
<evidence type="ECO:0000256" key="4">
    <source>
        <dbReference type="ARBA" id="ARBA00022989"/>
    </source>
</evidence>
<feature type="region of interest" description="Disordered" evidence="7">
    <location>
        <begin position="386"/>
        <end position="438"/>
    </location>
</feature>
<feature type="compositionally biased region" description="Gly residues" evidence="7">
    <location>
        <begin position="52"/>
        <end position="64"/>
    </location>
</feature>
<evidence type="ECO:0000256" key="3">
    <source>
        <dbReference type="ARBA" id="ARBA00022692"/>
    </source>
</evidence>
<keyword evidence="9" id="KW-0645">Protease</keyword>
<comment type="subcellular location">
    <subcellularLocation>
        <location evidence="1">Membrane</location>
        <topology evidence="1">Single-pass membrane protein</topology>
    </subcellularLocation>
</comment>
<feature type="compositionally biased region" description="Basic and acidic residues" evidence="7">
    <location>
        <begin position="428"/>
        <end position="438"/>
    </location>
</feature>
<comment type="caution">
    <text evidence="9">The sequence shown here is derived from an EMBL/GenBank/DDBJ whole genome shotgun (WGS) entry which is preliminary data.</text>
</comment>
<dbReference type="InterPro" id="IPR050710">
    <property type="entry name" value="Band7/mec-2_domain"/>
</dbReference>
<dbReference type="InterPro" id="IPR036013">
    <property type="entry name" value="Band_7/SPFH_dom_sf"/>
</dbReference>
<organism evidence="9 10">
    <name type="scientific">Dechloromonas hankyongensis</name>
    <dbReference type="NCBI Taxonomy" id="2908002"/>
    <lineage>
        <taxon>Bacteria</taxon>
        <taxon>Pseudomonadati</taxon>
        <taxon>Pseudomonadota</taxon>
        <taxon>Betaproteobacteria</taxon>
        <taxon>Rhodocyclales</taxon>
        <taxon>Azonexaceae</taxon>
        <taxon>Dechloromonas</taxon>
    </lineage>
</organism>
<keyword evidence="3 6" id="KW-0812">Transmembrane</keyword>
<feature type="transmembrane region" description="Helical" evidence="6">
    <location>
        <begin position="77"/>
        <end position="101"/>
    </location>
</feature>
<keyword evidence="4 6" id="KW-1133">Transmembrane helix</keyword>
<evidence type="ECO:0000313" key="9">
    <source>
        <dbReference type="EMBL" id="MCG2578240.1"/>
    </source>
</evidence>
<accession>A0ABS9K580</accession>
<feature type="domain" description="Band 7" evidence="8">
    <location>
        <begin position="96"/>
        <end position="269"/>
    </location>
</feature>
<dbReference type="Pfam" id="PF12221">
    <property type="entry name" value="HflK_N"/>
    <property type="match status" value="1"/>
</dbReference>
<dbReference type="RefSeq" id="WP_275711574.1">
    <property type="nucleotide sequence ID" value="NZ_JAKLTN010000002.1"/>
</dbReference>
<evidence type="ECO:0000256" key="5">
    <source>
        <dbReference type="ARBA" id="ARBA00023136"/>
    </source>
</evidence>
<dbReference type="CDD" id="cd03404">
    <property type="entry name" value="SPFH_HflK"/>
    <property type="match status" value="1"/>
</dbReference>
<keyword evidence="10" id="KW-1185">Reference proteome</keyword>
<evidence type="ECO:0000259" key="8">
    <source>
        <dbReference type="SMART" id="SM00244"/>
    </source>
</evidence>
<dbReference type="InterPro" id="IPR001107">
    <property type="entry name" value="Band_7"/>
</dbReference>
<keyword evidence="5 6" id="KW-0472">Membrane</keyword>
<dbReference type="GO" id="GO:0006508">
    <property type="term" value="P:proteolysis"/>
    <property type="evidence" value="ECO:0007669"/>
    <property type="project" value="UniProtKB-KW"/>
</dbReference>
<reference evidence="9" key="1">
    <citation type="submission" date="2022-01" db="EMBL/GenBank/DDBJ databases">
        <authorList>
            <person name="Jo J.-H."/>
            <person name="Im W.-T."/>
        </authorList>
    </citation>
    <scope>NUCLEOTIDE SEQUENCE</scope>
    <source>
        <strain evidence="9">XY25</strain>
    </source>
</reference>